<dbReference type="AlphaFoldDB" id="A0AAE3E1I3"/>
<proteinExistence type="predicted"/>
<keyword evidence="4" id="KW-1185">Reference proteome</keyword>
<sequence length="169" mass="19130">MQGDDSKEGRDSKRLSRAELLEMLIEQSKEVESLKKEVAKLQKQLDDRTIQLQQTGSIAEAALALNDIFKAADQAASQYIESIKRMEHEKNVEFQALRQKTLDACAVMREDTQEYCRRLRYESEAKRDALYAQLEKEKEEIEKNNSSEGSDPSTWTCLEAPPSVGGGVS</sequence>
<gene>
    <name evidence="3" type="ORF">LKD48_01555</name>
</gene>
<feature type="coiled-coil region" evidence="1">
    <location>
        <begin position="17"/>
        <end position="51"/>
    </location>
</feature>
<evidence type="ECO:0000313" key="4">
    <source>
        <dbReference type="Proteomes" id="UP001198200"/>
    </source>
</evidence>
<dbReference type="EMBL" id="JAJEQN010000003">
    <property type="protein sequence ID" value="MCC2220334.1"/>
    <property type="molecule type" value="Genomic_DNA"/>
</dbReference>
<comment type="caution">
    <text evidence="3">The sequence shown here is derived from an EMBL/GenBank/DDBJ whole genome shotgun (WGS) entry which is preliminary data.</text>
</comment>
<organism evidence="3 4">
    <name type="scientific">Anthropogastromicrobium aceti</name>
    <dbReference type="NCBI Taxonomy" id="2981768"/>
    <lineage>
        <taxon>Bacteria</taxon>
        <taxon>Bacillati</taxon>
        <taxon>Bacillota</taxon>
        <taxon>Clostridia</taxon>
        <taxon>Lachnospirales</taxon>
        <taxon>Lachnospiraceae</taxon>
        <taxon>Anthropogastromicrobium</taxon>
    </lineage>
</organism>
<name>A0AAE3E1I3_9FIRM</name>
<evidence type="ECO:0000256" key="2">
    <source>
        <dbReference type="SAM" id="MobiDB-lite"/>
    </source>
</evidence>
<keyword evidence="1" id="KW-0175">Coiled coil</keyword>
<protein>
    <submittedName>
        <fullName evidence="3">Uncharacterized protein</fullName>
    </submittedName>
</protein>
<reference evidence="3 4" key="1">
    <citation type="submission" date="2021-10" db="EMBL/GenBank/DDBJ databases">
        <title>Anaerobic single-cell dispensing facilitates the cultivation of human gut bacteria.</title>
        <authorList>
            <person name="Afrizal A."/>
        </authorList>
    </citation>
    <scope>NUCLEOTIDE SEQUENCE [LARGE SCALE GENOMIC DNA]</scope>
    <source>
        <strain evidence="3 4">CLA-AA-H224</strain>
    </source>
</reference>
<feature type="region of interest" description="Disordered" evidence="2">
    <location>
        <begin position="137"/>
        <end position="169"/>
    </location>
</feature>
<accession>A0AAE3E1I3</accession>
<dbReference type="Proteomes" id="UP001198200">
    <property type="component" value="Unassembled WGS sequence"/>
</dbReference>
<evidence type="ECO:0000256" key="1">
    <source>
        <dbReference type="SAM" id="Coils"/>
    </source>
</evidence>
<dbReference type="RefSeq" id="WP_308730972.1">
    <property type="nucleotide sequence ID" value="NZ_JAJEQN010000003.1"/>
</dbReference>
<evidence type="ECO:0000313" key="3">
    <source>
        <dbReference type="EMBL" id="MCC2220334.1"/>
    </source>
</evidence>